<gene>
    <name evidence="2" type="ORF">CEXT_77581</name>
</gene>
<dbReference type="AlphaFoldDB" id="A0AAV4RAF9"/>
<sequence length="139" mass="15349">MSDDNPPKRQPSQSPVQCANPRPILGYLEILIAVQVPYTLAQESNILDSFQYVSEKLRRLSDDNTPKRQHHHKSPHSMPKSSPYSRVFGNNDCSSSPVHAAENPTSLTSNMSQRNPDVGIRNANSTDKISAPPADGENK</sequence>
<dbReference type="Proteomes" id="UP001054945">
    <property type="component" value="Unassembled WGS sequence"/>
</dbReference>
<protein>
    <submittedName>
        <fullName evidence="2">Uncharacterized protein</fullName>
    </submittedName>
</protein>
<feature type="region of interest" description="Disordered" evidence="1">
    <location>
        <begin position="58"/>
        <end position="139"/>
    </location>
</feature>
<feature type="compositionally biased region" description="Polar residues" evidence="1">
    <location>
        <begin position="91"/>
        <end position="115"/>
    </location>
</feature>
<comment type="caution">
    <text evidence="2">The sequence shown here is derived from an EMBL/GenBank/DDBJ whole genome shotgun (WGS) entry which is preliminary data.</text>
</comment>
<accession>A0AAV4RAF9</accession>
<reference evidence="2 3" key="1">
    <citation type="submission" date="2021-06" db="EMBL/GenBank/DDBJ databases">
        <title>Caerostris extrusa draft genome.</title>
        <authorList>
            <person name="Kono N."/>
            <person name="Arakawa K."/>
        </authorList>
    </citation>
    <scope>NUCLEOTIDE SEQUENCE [LARGE SCALE GENOMIC DNA]</scope>
</reference>
<organism evidence="2 3">
    <name type="scientific">Caerostris extrusa</name>
    <name type="common">Bark spider</name>
    <name type="synonym">Caerostris bankana</name>
    <dbReference type="NCBI Taxonomy" id="172846"/>
    <lineage>
        <taxon>Eukaryota</taxon>
        <taxon>Metazoa</taxon>
        <taxon>Ecdysozoa</taxon>
        <taxon>Arthropoda</taxon>
        <taxon>Chelicerata</taxon>
        <taxon>Arachnida</taxon>
        <taxon>Araneae</taxon>
        <taxon>Araneomorphae</taxon>
        <taxon>Entelegynae</taxon>
        <taxon>Araneoidea</taxon>
        <taxon>Araneidae</taxon>
        <taxon>Caerostris</taxon>
    </lineage>
</organism>
<evidence type="ECO:0000313" key="2">
    <source>
        <dbReference type="EMBL" id="GIY17291.1"/>
    </source>
</evidence>
<evidence type="ECO:0000313" key="3">
    <source>
        <dbReference type="Proteomes" id="UP001054945"/>
    </source>
</evidence>
<keyword evidence="3" id="KW-1185">Reference proteome</keyword>
<proteinExistence type="predicted"/>
<dbReference type="EMBL" id="BPLR01007493">
    <property type="protein sequence ID" value="GIY17291.1"/>
    <property type="molecule type" value="Genomic_DNA"/>
</dbReference>
<name>A0AAV4RAF9_CAEEX</name>
<evidence type="ECO:0000256" key="1">
    <source>
        <dbReference type="SAM" id="MobiDB-lite"/>
    </source>
</evidence>